<feature type="domain" description="Methylamine utilisation protein MauE" evidence="9">
    <location>
        <begin position="133"/>
        <end position="254"/>
    </location>
</feature>
<dbReference type="Proteomes" id="UP000035100">
    <property type="component" value="Unassembled WGS sequence"/>
</dbReference>
<name>A0A0D0Q525_9RHOB</name>
<comment type="subcellular location">
    <subcellularLocation>
        <location evidence="2">Membrane</location>
        <topology evidence="2">Multi-pass membrane protein</topology>
    </subcellularLocation>
</comment>
<sequence>MTDATAPAARPRDDAKPKARLYRMVMPGHVCPWGLKSRGLLQRRGYEVEDHLLTSRAETDAFMERHGVETTPQTWIGDERVGGYSELAERLDHREAALGGAYQPVLAIFAVAALLALAMVWGYPEALERPAGWLGLFIAFGMTLLGIQKLQDVESFQTMFVGYDLLSMRDPRYAYVYPFLETLAGVLMVGHLAPWLSAPIALVIGIEGAVSVAKAVWIDKRELKCACVGGDSEVPLGFVSFTESAMMAVMGLWTLIWLAG</sequence>
<dbReference type="eggNOG" id="COG0695">
    <property type="taxonomic scope" value="Bacteria"/>
</dbReference>
<dbReference type="Pfam" id="PF07291">
    <property type="entry name" value="MauE"/>
    <property type="match status" value="1"/>
</dbReference>
<evidence type="ECO:0000313" key="10">
    <source>
        <dbReference type="EMBL" id="KIQ67617.1"/>
    </source>
</evidence>
<evidence type="ECO:0000256" key="3">
    <source>
        <dbReference type="ARBA" id="ARBA00004856"/>
    </source>
</evidence>
<dbReference type="STRING" id="1123501.Wenmar_04044"/>
<feature type="transmembrane region" description="Helical" evidence="8">
    <location>
        <begin position="238"/>
        <end position="259"/>
    </location>
</feature>
<evidence type="ECO:0000256" key="7">
    <source>
        <dbReference type="ARBA" id="ARBA00023136"/>
    </source>
</evidence>
<keyword evidence="5 8" id="KW-0812">Transmembrane</keyword>
<comment type="pathway">
    <text evidence="3">One-carbon metabolism; methylamine degradation.</text>
</comment>
<comment type="function">
    <text evidence="1">May be specifically involved in the processing, transport, and/or maturation of the MADH beta-subunit.</text>
</comment>
<dbReference type="PROSITE" id="PS51354">
    <property type="entry name" value="GLUTAREDOXIN_2"/>
    <property type="match status" value="1"/>
</dbReference>
<reference evidence="10 11" key="1">
    <citation type="submission" date="2013-01" db="EMBL/GenBank/DDBJ databases">
        <authorList>
            <person name="Fiebig A."/>
            <person name="Goeker M."/>
            <person name="Klenk H.-P.P."/>
        </authorList>
    </citation>
    <scope>NUCLEOTIDE SEQUENCE [LARGE SCALE GENOMIC DNA]</scope>
    <source>
        <strain evidence="10 11">DSM 24838</strain>
    </source>
</reference>
<proteinExistence type="predicted"/>
<protein>
    <recommendedName>
        <fullName evidence="4">Methylamine utilization protein MauE</fullName>
    </recommendedName>
</protein>
<dbReference type="GO" id="GO:0030416">
    <property type="term" value="P:methylamine metabolic process"/>
    <property type="evidence" value="ECO:0007669"/>
    <property type="project" value="InterPro"/>
</dbReference>
<keyword evidence="11" id="KW-1185">Reference proteome</keyword>
<dbReference type="InterPro" id="IPR009908">
    <property type="entry name" value="Methylamine_util_MauE"/>
</dbReference>
<dbReference type="EMBL" id="AONG01000022">
    <property type="protein sequence ID" value="KIQ67617.1"/>
    <property type="molecule type" value="Genomic_DNA"/>
</dbReference>
<dbReference type="InterPro" id="IPR036249">
    <property type="entry name" value="Thioredoxin-like_sf"/>
</dbReference>
<feature type="transmembrane region" description="Helical" evidence="8">
    <location>
        <begin position="174"/>
        <end position="193"/>
    </location>
</feature>
<dbReference type="Gene3D" id="3.40.30.10">
    <property type="entry name" value="Glutaredoxin"/>
    <property type="match status" value="1"/>
</dbReference>
<keyword evidence="6 8" id="KW-1133">Transmembrane helix</keyword>
<evidence type="ECO:0000256" key="8">
    <source>
        <dbReference type="SAM" id="Phobius"/>
    </source>
</evidence>
<evidence type="ECO:0000256" key="1">
    <source>
        <dbReference type="ARBA" id="ARBA00003475"/>
    </source>
</evidence>
<gene>
    <name evidence="10" type="ORF">Wenmar_04044</name>
</gene>
<feature type="transmembrane region" description="Helical" evidence="8">
    <location>
        <begin position="104"/>
        <end position="124"/>
    </location>
</feature>
<comment type="caution">
    <text evidence="10">The sequence shown here is derived from an EMBL/GenBank/DDBJ whole genome shotgun (WGS) entry which is preliminary data.</text>
</comment>
<keyword evidence="7 8" id="KW-0472">Membrane</keyword>
<evidence type="ECO:0000259" key="9">
    <source>
        <dbReference type="Pfam" id="PF07291"/>
    </source>
</evidence>
<dbReference type="AlphaFoldDB" id="A0A0D0Q525"/>
<dbReference type="SUPFAM" id="SSF52833">
    <property type="entry name" value="Thioredoxin-like"/>
    <property type="match status" value="1"/>
</dbReference>
<evidence type="ECO:0000256" key="5">
    <source>
        <dbReference type="ARBA" id="ARBA00022692"/>
    </source>
</evidence>
<dbReference type="GO" id="GO:0016020">
    <property type="term" value="C:membrane"/>
    <property type="evidence" value="ECO:0007669"/>
    <property type="project" value="UniProtKB-SubCell"/>
</dbReference>
<feature type="transmembrane region" description="Helical" evidence="8">
    <location>
        <begin position="130"/>
        <end position="147"/>
    </location>
</feature>
<evidence type="ECO:0000313" key="11">
    <source>
        <dbReference type="Proteomes" id="UP000035100"/>
    </source>
</evidence>
<evidence type="ECO:0000256" key="6">
    <source>
        <dbReference type="ARBA" id="ARBA00022989"/>
    </source>
</evidence>
<evidence type="ECO:0000256" key="2">
    <source>
        <dbReference type="ARBA" id="ARBA00004141"/>
    </source>
</evidence>
<organism evidence="10 11">
    <name type="scientific">Wenxinia marina DSM 24838</name>
    <dbReference type="NCBI Taxonomy" id="1123501"/>
    <lineage>
        <taxon>Bacteria</taxon>
        <taxon>Pseudomonadati</taxon>
        <taxon>Pseudomonadota</taxon>
        <taxon>Alphaproteobacteria</taxon>
        <taxon>Rhodobacterales</taxon>
        <taxon>Roseobacteraceae</taxon>
        <taxon>Wenxinia</taxon>
    </lineage>
</organism>
<evidence type="ECO:0000256" key="4">
    <source>
        <dbReference type="ARBA" id="ARBA00019078"/>
    </source>
</evidence>
<dbReference type="PATRIC" id="fig|1123501.6.peg.4175"/>
<accession>A0A0D0Q525</accession>